<feature type="compositionally biased region" description="Basic and acidic residues" evidence="1">
    <location>
        <begin position="274"/>
        <end position="293"/>
    </location>
</feature>
<evidence type="ECO:0000313" key="3">
    <source>
        <dbReference type="Proteomes" id="UP001289374"/>
    </source>
</evidence>
<keyword evidence="3" id="KW-1185">Reference proteome</keyword>
<dbReference type="PANTHER" id="PTHR23105">
    <property type="entry name" value="RIBOSOMAL PROTEIN L7AE FAMILY MEMBER"/>
    <property type="match status" value="1"/>
</dbReference>
<feature type="compositionally biased region" description="Basic and acidic residues" evidence="1">
    <location>
        <begin position="427"/>
        <end position="444"/>
    </location>
</feature>
<evidence type="ECO:0000256" key="1">
    <source>
        <dbReference type="SAM" id="MobiDB-lite"/>
    </source>
</evidence>
<dbReference type="SUPFAM" id="SSF56808">
    <property type="entry name" value="Ribosomal protein L1"/>
    <property type="match status" value="1"/>
</dbReference>
<proteinExistence type="predicted"/>
<feature type="region of interest" description="Disordered" evidence="1">
    <location>
        <begin position="274"/>
        <end position="453"/>
    </location>
</feature>
<protein>
    <submittedName>
        <fullName evidence="2">Ribosomal L1 domain-containing protein 1</fullName>
    </submittedName>
</protein>
<dbReference type="Gene3D" id="3.40.50.790">
    <property type="match status" value="1"/>
</dbReference>
<dbReference type="Pfam" id="PF00687">
    <property type="entry name" value="Ribosomal_L1"/>
    <property type="match status" value="1"/>
</dbReference>
<dbReference type="InterPro" id="IPR050257">
    <property type="entry name" value="eL8/uL1-like"/>
</dbReference>
<accession>A0AAE2BUE9</accession>
<organism evidence="2 3">
    <name type="scientific">Sesamum angolense</name>
    <dbReference type="NCBI Taxonomy" id="2727404"/>
    <lineage>
        <taxon>Eukaryota</taxon>
        <taxon>Viridiplantae</taxon>
        <taxon>Streptophyta</taxon>
        <taxon>Embryophyta</taxon>
        <taxon>Tracheophyta</taxon>
        <taxon>Spermatophyta</taxon>
        <taxon>Magnoliopsida</taxon>
        <taxon>eudicotyledons</taxon>
        <taxon>Gunneridae</taxon>
        <taxon>Pentapetalae</taxon>
        <taxon>asterids</taxon>
        <taxon>lamiids</taxon>
        <taxon>Lamiales</taxon>
        <taxon>Pedaliaceae</taxon>
        <taxon>Sesamum</taxon>
    </lineage>
</organism>
<gene>
    <name evidence="2" type="ORF">Sango_1294900</name>
</gene>
<feature type="compositionally biased region" description="Acidic residues" evidence="1">
    <location>
        <begin position="309"/>
        <end position="322"/>
    </location>
</feature>
<dbReference type="InterPro" id="IPR028364">
    <property type="entry name" value="Ribosomal_uL1/biogenesis"/>
</dbReference>
<dbReference type="EMBL" id="JACGWL010000007">
    <property type="protein sequence ID" value="KAK4398194.1"/>
    <property type="molecule type" value="Genomic_DNA"/>
</dbReference>
<feature type="compositionally biased region" description="Basic and acidic residues" evidence="1">
    <location>
        <begin position="400"/>
        <end position="413"/>
    </location>
</feature>
<dbReference type="InterPro" id="IPR023674">
    <property type="entry name" value="Ribosomal_uL1-like"/>
</dbReference>
<dbReference type="CDD" id="cd00403">
    <property type="entry name" value="Ribosomal_L1"/>
    <property type="match status" value="1"/>
</dbReference>
<comment type="caution">
    <text evidence="2">The sequence shown here is derived from an EMBL/GenBank/DDBJ whole genome shotgun (WGS) entry which is preliminary data.</text>
</comment>
<dbReference type="FunFam" id="3.40.50.790:FF:000012">
    <property type="entry name" value="Ribosomal protein L1p/L10e family"/>
    <property type="match status" value="1"/>
</dbReference>
<reference evidence="2" key="2">
    <citation type="journal article" date="2024" name="Plant">
        <title>Genomic evolution and insights into agronomic trait innovations of Sesamum species.</title>
        <authorList>
            <person name="Miao H."/>
            <person name="Wang L."/>
            <person name="Qu L."/>
            <person name="Liu H."/>
            <person name="Sun Y."/>
            <person name="Le M."/>
            <person name="Wang Q."/>
            <person name="Wei S."/>
            <person name="Zheng Y."/>
            <person name="Lin W."/>
            <person name="Duan Y."/>
            <person name="Cao H."/>
            <person name="Xiong S."/>
            <person name="Wang X."/>
            <person name="Wei L."/>
            <person name="Li C."/>
            <person name="Ma Q."/>
            <person name="Ju M."/>
            <person name="Zhao R."/>
            <person name="Li G."/>
            <person name="Mu C."/>
            <person name="Tian Q."/>
            <person name="Mei H."/>
            <person name="Zhang T."/>
            <person name="Gao T."/>
            <person name="Zhang H."/>
        </authorList>
    </citation>
    <scope>NUCLEOTIDE SEQUENCE</scope>
    <source>
        <strain evidence="2">K16</strain>
    </source>
</reference>
<dbReference type="GO" id="GO:0003723">
    <property type="term" value="F:RNA binding"/>
    <property type="evidence" value="ECO:0007669"/>
    <property type="project" value="InterPro"/>
</dbReference>
<sequence length="453" mass="50483">MASKPQPAAAAVSVDSRVSSSTVESAVNALLKYKAAHSATEKLQLLPQDDYIYLNLTLKKIPNPRTNPFRIPLSHPILDPSSQICLIIDDRPQTTTPPSEQIKKLIKSQNIPISKVIKISKLKTDYKPYEAKRKLCDSYDLFLVDKRVVHLLPKLIGKQFFKKKKLPLGVDLRKSNLKLQVERALGSALLYLRTGTCCVMKVGKVAMEKDEVVENVIDAIKGAVERVPKKWDGVRSLHLKFYDSVALPIYQAMPDVKLKIEGLKEIEKRAELAKISDSEGEVKETSGRKDGKSGKKKKGRIHEVRYMDVGEDMESGDDVDEIEQVRSEDNDDGLAQKMKGNLMVESDDDEEDKDESEKIGVEDISTNETVGKKRNKGRALKKEVVGTLNGEKRVKKKPKSEKSGDEKVKKDDVSGGEVSGGKKGKKKSELGQRRSERIAKVKDGKPKKKVSAK</sequence>
<feature type="compositionally biased region" description="Acidic residues" evidence="1">
    <location>
        <begin position="345"/>
        <end position="354"/>
    </location>
</feature>
<name>A0AAE2BUE9_9LAMI</name>
<reference evidence="2" key="1">
    <citation type="submission" date="2020-06" db="EMBL/GenBank/DDBJ databases">
        <authorList>
            <person name="Li T."/>
            <person name="Hu X."/>
            <person name="Zhang T."/>
            <person name="Song X."/>
            <person name="Zhang H."/>
            <person name="Dai N."/>
            <person name="Sheng W."/>
            <person name="Hou X."/>
            <person name="Wei L."/>
        </authorList>
    </citation>
    <scope>NUCLEOTIDE SEQUENCE</scope>
    <source>
        <strain evidence="2">K16</strain>
        <tissue evidence="2">Leaf</tissue>
    </source>
</reference>
<dbReference type="Proteomes" id="UP001289374">
    <property type="component" value="Unassembled WGS sequence"/>
</dbReference>
<evidence type="ECO:0000313" key="2">
    <source>
        <dbReference type="EMBL" id="KAK4398194.1"/>
    </source>
</evidence>
<dbReference type="AlphaFoldDB" id="A0AAE2BUE9"/>
<dbReference type="InterPro" id="IPR016095">
    <property type="entry name" value="Ribosomal_uL1_3-a/b-sand"/>
</dbReference>